<organism evidence="3 4">
    <name type="scientific">Actinomadura graeca</name>
    <dbReference type="NCBI Taxonomy" id="2750812"/>
    <lineage>
        <taxon>Bacteria</taxon>
        <taxon>Bacillati</taxon>
        <taxon>Actinomycetota</taxon>
        <taxon>Actinomycetes</taxon>
        <taxon>Streptosporangiales</taxon>
        <taxon>Thermomonosporaceae</taxon>
        <taxon>Actinomadura</taxon>
    </lineage>
</organism>
<dbReference type="Proteomes" id="UP001049518">
    <property type="component" value="Chromosome"/>
</dbReference>
<evidence type="ECO:0000256" key="1">
    <source>
        <dbReference type="SAM" id="MobiDB-lite"/>
    </source>
</evidence>
<evidence type="ECO:0000256" key="2">
    <source>
        <dbReference type="SAM" id="Phobius"/>
    </source>
</evidence>
<proteinExistence type="predicted"/>
<keyword evidence="2" id="KW-1133">Transmembrane helix</keyword>
<name>A0ABX8QR67_9ACTN</name>
<accession>A0ABX8QR67</accession>
<dbReference type="RefSeq" id="WP_231334434.1">
    <property type="nucleotide sequence ID" value="NZ_CP059572.1"/>
</dbReference>
<keyword evidence="4" id="KW-1185">Reference proteome</keyword>
<evidence type="ECO:0000313" key="4">
    <source>
        <dbReference type="Proteomes" id="UP001049518"/>
    </source>
</evidence>
<gene>
    <name evidence="3" type="ORF">AGRA3207_002128</name>
</gene>
<sequence length="122" mass="11838">MAGRVLVWGGGGVAVAALAGMVAYSAAAGLDRADKLASVVGACVAVAGLAVAVYGLIVDRRAAGGDTAARAEGSGERSNAIGGDNNGVVSSGDGATVVQQRARASGRSRVYQVGGDLHVDGR</sequence>
<dbReference type="EMBL" id="CP059572">
    <property type="protein sequence ID" value="QXJ21290.1"/>
    <property type="molecule type" value="Genomic_DNA"/>
</dbReference>
<keyword evidence="2" id="KW-0472">Membrane</keyword>
<keyword evidence="2" id="KW-0812">Transmembrane</keyword>
<feature type="transmembrane region" description="Helical" evidence="2">
    <location>
        <begin position="37"/>
        <end position="57"/>
    </location>
</feature>
<reference evidence="3" key="1">
    <citation type="submission" date="2020-07" db="EMBL/GenBank/DDBJ databases">
        <authorList>
            <person name="Tarantini F.S."/>
            <person name="Hong K.W."/>
            <person name="Chan K.G."/>
        </authorList>
    </citation>
    <scope>NUCLEOTIDE SEQUENCE</scope>
    <source>
        <strain evidence="3">32-07</strain>
    </source>
</reference>
<feature type="region of interest" description="Disordered" evidence="1">
    <location>
        <begin position="69"/>
        <end position="88"/>
    </location>
</feature>
<evidence type="ECO:0000313" key="3">
    <source>
        <dbReference type="EMBL" id="QXJ21290.1"/>
    </source>
</evidence>
<protein>
    <submittedName>
        <fullName evidence="3">Uncharacterized protein</fullName>
    </submittedName>
</protein>